<evidence type="ECO:0000313" key="10">
    <source>
        <dbReference type="Proteomes" id="UP000618579"/>
    </source>
</evidence>
<dbReference type="SUPFAM" id="SSF51445">
    <property type="entry name" value="(Trans)glycosidases"/>
    <property type="match status" value="1"/>
</dbReference>
<feature type="domain" description="Glycosyl hydrolase family 36 C-terminal" evidence="7">
    <location>
        <begin position="650"/>
        <end position="733"/>
    </location>
</feature>
<comment type="caution">
    <text evidence="9">The sequence shown here is derived from an EMBL/GenBank/DDBJ whole genome shotgun (WGS) entry which is preliminary data.</text>
</comment>
<protein>
    <recommendedName>
        <fullName evidence="3 6">Alpha-galactosidase</fullName>
        <ecNumber evidence="3 6">3.2.1.22</ecNumber>
    </recommendedName>
</protein>
<dbReference type="CDD" id="cd14791">
    <property type="entry name" value="GH36"/>
    <property type="match status" value="1"/>
</dbReference>
<dbReference type="InterPro" id="IPR050985">
    <property type="entry name" value="Alpha-glycosidase_related"/>
</dbReference>
<dbReference type="PROSITE" id="PS00512">
    <property type="entry name" value="ALPHA_GALACTOSIDASE"/>
    <property type="match status" value="1"/>
</dbReference>
<comment type="similarity">
    <text evidence="2">Belongs to the glycosyl hydrolase 36 family.</text>
</comment>
<dbReference type="InterPro" id="IPR031705">
    <property type="entry name" value="Glyco_hydro_36_C"/>
</dbReference>
<dbReference type="Pfam" id="PF02065">
    <property type="entry name" value="Melibiase"/>
    <property type="match status" value="1"/>
</dbReference>
<dbReference type="Gene3D" id="2.60.40.1180">
    <property type="entry name" value="Golgi alpha-mannosidase II"/>
    <property type="match status" value="1"/>
</dbReference>
<dbReference type="Pfam" id="PF16875">
    <property type="entry name" value="Glyco_hydro_36N"/>
    <property type="match status" value="1"/>
</dbReference>
<dbReference type="PIRSF" id="PIRSF005536">
    <property type="entry name" value="Agal"/>
    <property type="match status" value="1"/>
</dbReference>
<evidence type="ECO:0000256" key="2">
    <source>
        <dbReference type="ARBA" id="ARBA00006202"/>
    </source>
</evidence>
<dbReference type="InterPro" id="IPR031704">
    <property type="entry name" value="Glyco_hydro_36_N"/>
</dbReference>
<organism evidence="9 10">
    <name type="scientific">Paenibacillus planticolens</name>
    <dbReference type="NCBI Taxonomy" id="2654976"/>
    <lineage>
        <taxon>Bacteria</taxon>
        <taxon>Bacillati</taxon>
        <taxon>Bacillota</taxon>
        <taxon>Bacilli</taxon>
        <taxon>Bacillales</taxon>
        <taxon>Paenibacillaceae</taxon>
        <taxon>Paenibacillus</taxon>
    </lineage>
</organism>
<gene>
    <name evidence="9" type="ORF">GC097_08155</name>
</gene>
<dbReference type="InterPro" id="IPR013780">
    <property type="entry name" value="Glyco_hydro_b"/>
</dbReference>
<dbReference type="PRINTS" id="PR00743">
    <property type="entry name" value="GLHYDRLASE36"/>
</dbReference>
<dbReference type="InterPro" id="IPR038417">
    <property type="entry name" value="Alpga-gal_N_sf"/>
</dbReference>
<dbReference type="InterPro" id="IPR013785">
    <property type="entry name" value="Aldolase_TIM"/>
</dbReference>
<dbReference type="InterPro" id="IPR017853">
    <property type="entry name" value="GH"/>
</dbReference>
<name>A0ABX1ZIU5_9BACL</name>
<dbReference type="Gene3D" id="2.70.98.60">
    <property type="entry name" value="alpha-galactosidase from lactobacil brevis"/>
    <property type="match status" value="1"/>
</dbReference>
<dbReference type="Proteomes" id="UP000618579">
    <property type="component" value="Unassembled WGS sequence"/>
</dbReference>
<feature type="domain" description="Glycosyl hydrolase family 36 N-terminal" evidence="8">
    <location>
        <begin position="30"/>
        <end position="286"/>
    </location>
</feature>
<dbReference type="EMBL" id="WHNZ01000015">
    <property type="protein sequence ID" value="NOU99985.1"/>
    <property type="molecule type" value="Genomic_DNA"/>
</dbReference>
<comment type="catalytic activity">
    <reaction evidence="1 6">
        <text>Hydrolysis of terminal, non-reducing alpha-D-galactose residues in alpha-D-galactosides, including galactose oligosaccharides, galactomannans and galactolipids.</text>
        <dbReference type="EC" id="3.2.1.22"/>
    </reaction>
</comment>
<dbReference type="Gene3D" id="3.20.20.70">
    <property type="entry name" value="Aldolase class I"/>
    <property type="match status" value="1"/>
</dbReference>
<evidence type="ECO:0000256" key="5">
    <source>
        <dbReference type="ARBA" id="ARBA00023295"/>
    </source>
</evidence>
<keyword evidence="10" id="KW-1185">Reference proteome</keyword>
<reference evidence="9 10" key="1">
    <citation type="submission" date="2019-10" db="EMBL/GenBank/DDBJ databases">
        <title>Description of Paenibacillus pedi sp. nov.</title>
        <authorList>
            <person name="Carlier A."/>
            <person name="Qi S."/>
        </authorList>
    </citation>
    <scope>NUCLEOTIDE SEQUENCE [LARGE SCALE GENOMIC DNA]</scope>
    <source>
        <strain evidence="9 10">LMG 31457</strain>
    </source>
</reference>
<evidence type="ECO:0000256" key="6">
    <source>
        <dbReference type="PIRNR" id="PIRNR005536"/>
    </source>
</evidence>
<dbReference type="PANTHER" id="PTHR43053:SF3">
    <property type="entry name" value="ALPHA-GALACTOSIDASE C-RELATED"/>
    <property type="match status" value="1"/>
</dbReference>
<dbReference type="EC" id="3.2.1.22" evidence="3 6"/>
<evidence type="ECO:0000259" key="8">
    <source>
        <dbReference type="Pfam" id="PF16875"/>
    </source>
</evidence>
<evidence type="ECO:0000256" key="3">
    <source>
        <dbReference type="ARBA" id="ARBA00012755"/>
    </source>
</evidence>
<accession>A0ABX1ZIU5</accession>
<proteinExistence type="inferred from homology"/>
<evidence type="ECO:0000256" key="4">
    <source>
        <dbReference type="ARBA" id="ARBA00022801"/>
    </source>
</evidence>
<evidence type="ECO:0000313" key="9">
    <source>
        <dbReference type="EMBL" id="NOU99985.1"/>
    </source>
</evidence>
<dbReference type="PANTHER" id="PTHR43053">
    <property type="entry name" value="GLYCOSIDASE FAMILY 31"/>
    <property type="match status" value="1"/>
</dbReference>
<evidence type="ECO:0000256" key="1">
    <source>
        <dbReference type="ARBA" id="ARBA00001255"/>
    </source>
</evidence>
<dbReference type="Pfam" id="PF16874">
    <property type="entry name" value="Glyco_hydro_36C"/>
    <property type="match status" value="1"/>
</dbReference>
<dbReference type="RefSeq" id="WP_171682817.1">
    <property type="nucleotide sequence ID" value="NZ_WHNZ01000015.1"/>
</dbReference>
<dbReference type="InterPro" id="IPR000111">
    <property type="entry name" value="Glyco_hydro_27/36_CS"/>
</dbReference>
<keyword evidence="5 6" id="KW-0326">Glycosidase</keyword>
<dbReference type="InterPro" id="IPR002252">
    <property type="entry name" value="Glyco_hydro_36"/>
</dbReference>
<sequence>MGISYDPKSQTFHLQGKSSSYVMQLVKSKYLAHVHWGRQVRGSNLGSLLAIRRRCSFSPSTDPNDLTLSLDTLPQEFPAYGGSDFRVPAYQVQMDDGTTVSELIYESHRIYAGKPRLGGLPATYVEEDSEAESLDIVLADTAIGLKAVLTYTVFRDHDAVSRSVRFINTGHRSMKLLRALSFGIDLPHADFDMLHLSGAWARERHIERRPIATGGSVIESRRGSSSHSLNPFMALLSKQADEDQGEVYGFSLVYSGSFAAQAEVDPYGTTRVVMGINAFDFCWLLEAGQSFQSPEAVLVFSAEGIGGMSRTYHKLYRTRLCRGEFRDRHRPILINNWEATYFNFNADKIEALAKAGKELGLELLVLDDGWFGKRDNDKSSLGDWFVDRNKLPMGMPDLVSRVNRQDLAFGLWFEPEMVSPDSDLYRAHPDWCLHVPGRRRTEARQQLVLDYSREDVRDYIVTVMTDILASCPIAYVKWDMNRNMTEIGSAHLPPERQRETAHRYMLGLYEVMERITSAFPNVLFESCSGGGGRFDPGMLYYMPQTWTSDNTDAVERLKIQYGTSIVYPVSAMGAHVSAIPNHQVHRTTPLDMRGHAAMSGNFGYELDLTLFTEMEKEAVKRQVALYKQLRPLIQFGDFYRLSSPFQGVDAAWMFVSEDRKEALVAYFQVLAEPNAPLKKLRLKGLEAGGNYQLYDADAPDELEAACFGGDELMHIGLNLPIWKGDFRSRLYRLKMEE</sequence>
<evidence type="ECO:0000259" key="7">
    <source>
        <dbReference type="Pfam" id="PF16874"/>
    </source>
</evidence>
<keyword evidence="4 6" id="KW-0378">Hydrolase</keyword>